<dbReference type="OrthoDB" id="2987348at2"/>
<sequence>METILIPPLLCSPKVYAPILDTVWSHGSVVVADTLHDETIAGMATRILRDGPARFALLGTSMGGYVALEVMRQAPGRVAGLALVSTSARADSDEQLAARRRQSQLVEQGHFGKLVDAAFPGLVAERNESDPNLLQAWRSMASTVGPDGFLRQQAAAMDRSDARDVLPDITCPTFVIHGAQDRLIPMDAGQELADLVPTSTLRIIEDAGHFLFLERPDELTAMVEEFLGAVRFSSR</sequence>
<keyword evidence="3" id="KW-1185">Reference proteome</keyword>
<dbReference type="Pfam" id="PF12697">
    <property type="entry name" value="Abhydrolase_6"/>
    <property type="match status" value="1"/>
</dbReference>
<accession>A0A1H0LM46</accession>
<reference evidence="2 3" key="1">
    <citation type="submission" date="2016-10" db="EMBL/GenBank/DDBJ databases">
        <authorList>
            <person name="de Groot N.N."/>
        </authorList>
    </citation>
    <scope>NUCLEOTIDE SEQUENCE [LARGE SCALE GENOMIC DNA]</scope>
    <source>
        <strain evidence="3">P4-7,KCTC 19426,CECT 7604</strain>
    </source>
</reference>
<dbReference type="AlphaFoldDB" id="A0A1H0LM46"/>
<dbReference type="PANTHER" id="PTHR43798:SF29">
    <property type="entry name" value="AB HYDROLASE-1 DOMAIN-CONTAINING PROTEIN"/>
    <property type="match status" value="1"/>
</dbReference>
<organism evidence="2 3">
    <name type="scientific">Nakamurella panacisegetis</name>
    <dbReference type="NCBI Taxonomy" id="1090615"/>
    <lineage>
        <taxon>Bacteria</taxon>
        <taxon>Bacillati</taxon>
        <taxon>Actinomycetota</taxon>
        <taxon>Actinomycetes</taxon>
        <taxon>Nakamurellales</taxon>
        <taxon>Nakamurellaceae</taxon>
        <taxon>Nakamurella</taxon>
    </lineage>
</organism>
<protein>
    <submittedName>
        <fullName evidence="2">Pimeloyl-ACP methyl ester carboxylesterase</fullName>
    </submittedName>
</protein>
<dbReference type="InterPro" id="IPR029058">
    <property type="entry name" value="AB_hydrolase_fold"/>
</dbReference>
<dbReference type="InterPro" id="IPR000073">
    <property type="entry name" value="AB_hydrolase_1"/>
</dbReference>
<dbReference type="PANTHER" id="PTHR43798">
    <property type="entry name" value="MONOACYLGLYCEROL LIPASE"/>
    <property type="match status" value="1"/>
</dbReference>
<evidence type="ECO:0000313" key="2">
    <source>
        <dbReference type="EMBL" id="SDO69185.1"/>
    </source>
</evidence>
<dbReference type="Gene3D" id="3.40.50.1820">
    <property type="entry name" value="alpha/beta hydrolase"/>
    <property type="match status" value="1"/>
</dbReference>
<dbReference type="PRINTS" id="PR00111">
    <property type="entry name" value="ABHYDROLASE"/>
</dbReference>
<feature type="domain" description="AB hydrolase-1" evidence="1">
    <location>
        <begin position="25"/>
        <end position="219"/>
    </location>
</feature>
<dbReference type="EMBL" id="LT629710">
    <property type="protein sequence ID" value="SDO69185.1"/>
    <property type="molecule type" value="Genomic_DNA"/>
</dbReference>
<dbReference type="InterPro" id="IPR050266">
    <property type="entry name" value="AB_hydrolase_sf"/>
</dbReference>
<proteinExistence type="predicted"/>
<dbReference type="SUPFAM" id="SSF53474">
    <property type="entry name" value="alpha/beta-Hydrolases"/>
    <property type="match status" value="1"/>
</dbReference>
<name>A0A1H0LM46_9ACTN</name>
<evidence type="ECO:0000313" key="3">
    <source>
        <dbReference type="Proteomes" id="UP000198741"/>
    </source>
</evidence>
<gene>
    <name evidence="2" type="ORF">SAMN04515671_1716</name>
</gene>
<dbReference type="GO" id="GO:0003824">
    <property type="term" value="F:catalytic activity"/>
    <property type="evidence" value="ECO:0007669"/>
    <property type="project" value="UniProtKB-ARBA"/>
</dbReference>
<dbReference type="Proteomes" id="UP000198741">
    <property type="component" value="Chromosome I"/>
</dbReference>
<dbReference type="STRING" id="1090615.SAMN04515671_1716"/>
<evidence type="ECO:0000259" key="1">
    <source>
        <dbReference type="Pfam" id="PF12697"/>
    </source>
</evidence>
<dbReference type="RefSeq" id="WP_090475594.1">
    <property type="nucleotide sequence ID" value="NZ_LT629710.1"/>
</dbReference>